<evidence type="ECO:0000256" key="9">
    <source>
        <dbReference type="SAM" id="MobiDB-lite"/>
    </source>
</evidence>
<evidence type="ECO:0000313" key="12">
    <source>
        <dbReference type="Proteomes" id="UP000184188"/>
    </source>
</evidence>
<dbReference type="InterPro" id="IPR051181">
    <property type="entry name" value="CAF1_poly(A)_ribonucleases"/>
</dbReference>
<keyword evidence="6" id="KW-0496">Mitochondrion</keyword>
<evidence type="ECO:0000256" key="5">
    <source>
        <dbReference type="ARBA" id="ARBA00022980"/>
    </source>
</evidence>
<dbReference type="Pfam" id="PF11788">
    <property type="entry name" value="MRP-L46"/>
    <property type="match status" value="1"/>
</dbReference>
<dbReference type="GeneID" id="34612844"/>
<dbReference type="PANTHER" id="PTHR15092:SF22">
    <property type="entry name" value="POLY(A)-SPECIFIC RIBONUCLEASE PNLDC1"/>
    <property type="match status" value="1"/>
</dbReference>
<dbReference type="STRING" id="1073090.A0A1L9SIP1"/>
<keyword evidence="12" id="KW-1185">Reference proteome</keyword>
<keyword evidence="7" id="KW-0687">Ribonucleoprotein</keyword>
<dbReference type="GO" id="GO:1990904">
    <property type="term" value="C:ribonucleoprotein complex"/>
    <property type="evidence" value="ECO:0007669"/>
    <property type="project" value="UniProtKB-KW"/>
</dbReference>
<evidence type="ECO:0000256" key="1">
    <source>
        <dbReference type="ARBA" id="ARBA00004173"/>
    </source>
</evidence>
<dbReference type="SUPFAM" id="SSF55811">
    <property type="entry name" value="Nudix"/>
    <property type="match status" value="1"/>
</dbReference>
<protein>
    <recommendedName>
        <fullName evidence="8">Large ribosomal subunit protein mL46</fullName>
    </recommendedName>
</protein>
<feature type="domain" description="Large ribosomal subunit protein mL46 N-terminal" evidence="10">
    <location>
        <begin position="581"/>
        <end position="712"/>
    </location>
</feature>
<gene>
    <name evidence="11" type="ORF">ASPZODRAFT_159015</name>
</gene>
<dbReference type="GO" id="GO:1990432">
    <property type="term" value="P:siRNA 3'-end processing"/>
    <property type="evidence" value="ECO:0007669"/>
    <property type="project" value="TreeGrafter"/>
</dbReference>
<evidence type="ECO:0000256" key="4">
    <source>
        <dbReference type="ARBA" id="ARBA00022946"/>
    </source>
</evidence>
<feature type="compositionally biased region" description="Basic residues" evidence="9">
    <location>
        <begin position="465"/>
        <end position="479"/>
    </location>
</feature>
<dbReference type="GO" id="GO:0005840">
    <property type="term" value="C:ribosome"/>
    <property type="evidence" value="ECO:0007669"/>
    <property type="project" value="UniProtKB-KW"/>
</dbReference>
<sequence length="854" mass="97601">MEVTSHSFSYYLPRILDDLATGCFVSLDLEFSGIAKPAFRSPSSGPQTLQERYEEVKGAAEKYQVLQIGLTICHEDTATASYTLKPFNFYLNPVINQRLEVDRDFTFQSGAIQFLVQNRFRLDALVSEGISYLSRREEALAFTRAEDRRDRVGRNANTAINVKQTDYESLQFLSMVRRHIDDWLAVKLKTDDSYLNIPPPTRLGQTQASTSWPLTLNKFQQRLIHQLLEVEYPALVAVNKATFMQIIPRDEAREKAVREDRMQWAERRIRTETGFRWIVEALTGGDLTHLDSSLFMGIMSSAASVKGKYPLNEFADKLKARLKSHRPVLVGHNLFTDLVNFYRCFFGPLPDRVEQFQQQIHELFPVLMDTKYMATHDCGSINPSSTLSEIHTSLAEMKYPKIEVHPDHNKYSTNQKEHEAGYDSFLTAEVFIKLSAQLRKQEMSRALPSTSLDNNSTPQDQTRIKPAKAKKRSRRRKSTRPQPGSLNAFEALSVQEEDNDVSTEVTEKISQGHLIPRPADAFWQVYGNKLRMFGPSRVESPVCRSCQETLGRRSYATDAVSTESSSASASALPVVKPSFLVQAGVVLSRPPQITRDLTPFEKSYYFYQRRLNERLAQPFSKYFYFKRGTPADEDWKRQIRERQTAARDIGNYNAYSPEAWNDELLVGAVESEPQHQIEKLIQNAEATANATSQDVSRKEEIPRPFPRVTEADQKNDQKRLDRALQRTLYLLVKSKEGFWKFPSSPIETGETLRVAAERTLAQSAGVNMNTWMVGYHPVGHHVYNFRRPKTVDATGAELVGEKTFFMKGRIMAGQADLAANEQELEDFKWLSKDEIQTHVLPQYYSNIKNMLAEL</sequence>
<dbReference type="EMBL" id="KV878341">
    <property type="protein sequence ID" value="OJJ47017.1"/>
    <property type="molecule type" value="Genomic_DNA"/>
</dbReference>
<dbReference type="GO" id="GO:0000175">
    <property type="term" value="F:3'-5'-RNA exonuclease activity"/>
    <property type="evidence" value="ECO:0007669"/>
    <property type="project" value="TreeGrafter"/>
</dbReference>
<dbReference type="Proteomes" id="UP000184188">
    <property type="component" value="Unassembled WGS sequence"/>
</dbReference>
<dbReference type="RefSeq" id="XP_022581527.1">
    <property type="nucleotide sequence ID" value="XM_022726380.1"/>
</dbReference>
<dbReference type="Gene3D" id="3.90.79.10">
    <property type="entry name" value="Nucleoside Triphosphate Pyrophosphohydrolase"/>
    <property type="match status" value="1"/>
</dbReference>
<dbReference type="AlphaFoldDB" id="A0A1L9SIP1"/>
<dbReference type="GO" id="GO:0003723">
    <property type="term" value="F:RNA binding"/>
    <property type="evidence" value="ECO:0007669"/>
    <property type="project" value="TreeGrafter"/>
</dbReference>
<evidence type="ECO:0000256" key="7">
    <source>
        <dbReference type="ARBA" id="ARBA00023274"/>
    </source>
</evidence>
<dbReference type="PANTHER" id="PTHR15092">
    <property type="entry name" value="POLY A -SPECIFIC RIBONUCLEASE/TARGET OF EGR1, MEMBER 1"/>
    <property type="match status" value="1"/>
</dbReference>
<dbReference type="GO" id="GO:0005743">
    <property type="term" value="C:mitochondrial inner membrane"/>
    <property type="evidence" value="ECO:0007669"/>
    <property type="project" value="UniProtKB-ARBA"/>
</dbReference>
<evidence type="ECO:0000256" key="2">
    <source>
        <dbReference type="ARBA" id="ARBA00008372"/>
    </source>
</evidence>
<dbReference type="GO" id="GO:0005634">
    <property type="term" value="C:nucleus"/>
    <property type="evidence" value="ECO:0007669"/>
    <property type="project" value="TreeGrafter"/>
</dbReference>
<dbReference type="OrthoDB" id="414075at2759"/>
<dbReference type="FunFam" id="3.90.79.10:FF:000018">
    <property type="entry name" value="39S ribosomal protein L46, mitochondrial"/>
    <property type="match status" value="1"/>
</dbReference>
<evidence type="ECO:0000256" key="8">
    <source>
        <dbReference type="ARBA" id="ARBA00035190"/>
    </source>
</evidence>
<proteinExistence type="inferred from homology"/>
<dbReference type="VEuPathDB" id="FungiDB:ASPZODRAFT_159015"/>
<evidence type="ECO:0000259" key="10">
    <source>
        <dbReference type="Pfam" id="PF11788"/>
    </source>
</evidence>
<comment type="subcellular location">
    <subcellularLocation>
        <location evidence="1">Mitochondrion</location>
    </subcellularLocation>
</comment>
<dbReference type="InterPro" id="IPR033650">
    <property type="entry name" value="Ribosomal_mL46_NUDIX"/>
</dbReference>
<keyword evidence="4" id="KW-0809">Transit peptide</keyword>
<dbReference type="InterPro" id="IPR015797">
    <property type="entry name" value="NUDIX_hydrolase-like_dom_sf"/>
</dbReference>
<keyword evidence="5" id="KW-0689">Ribosomal protein</keyword>
<evidence type="ECO:0000256" key="3">
    <source>
        <dbReference type="ARBA" id="ARBA00009070"/>
    </source>
</evidence>
<evidence type="ECO:0000256" key="6">
    <source>
        <dbReference type="ARBA" id="ARBA00023128"/>
    </source>
</evidence>
<dbReference type="GO" id="GO:1990431">
    <property type="term" value="P:priRNA 3'-end processing"/>
    <property type="evidence" value="ECO:0007669"/>
    <property type="project" value="TreeGrafter"/>
</dbReference>
<dbReference type="InterPro" id="IPR012337">
    <property type="entry name" value="RNaseH-like_sf"/>
</dbReference>
<feature type="compositionally biased region" description="Polar residues" evidence="9">
    <location>
        <begin position="447"/>
        <end position="461"/>
    </location>
</feature>
<comment type="similarity">
    <text evidence="2">Belongs to the CAF1 family.</text>
</comment>
<feature type="region of interest" description="Disordered" evidence="9">
    <location>
        <begin position="445"/>
        <end position="488"/>
    </location>
</feature>
<dbReference type="InterPro" id="IPR006941">
    <property type="entry name" value="RNase_CAF1"/>
</dbReference>
<dbReference type="InterPro" id="IPR021757">
    <property type="entry name" value="Ribosomal_mL46_N"/>
</dbReference>
<dbReference type="Gene3D" id="3.30.420.10">
    <property type="entry name" value="Ribonuclease H-like superfamily/Ribonuclease H"/>
    <property type="match status" value="2"/>
</dbReference>
<dbReference type="InterPro" id="IPR036397">
    <property type="entry name" value="RNaseH_sf"/>
</dbReference>
<dbReference type="SUPFAM" id="SSF53098">
    <property type="entry name" value="Ribonuclease H-like"/>
    <property type="match status" value="1"/>
</dbReference>
<name>A0A1L9SIP1_9EURO</name>
<reference evidence="12" key="1">
    <citation type="journal article" date="2017" name="Genome Biol.">
        <title>Comparative genomics reveals high biological diversity and specific adaptations in the industrially and medically important fungal genus Aspergillus.</title>
        <authorList>
            <person name="de Vries R.P."/>
            <person name="Riley R."/>
            <person name="Wiebenga A."/>
            <person name="Aguilar-Osorio G."/>
            <person name="Amillis S."/>
            <person name="Uchima C.A."/>
            <person name="Anderluh G."/>
            <person name="Asadollahi M."/>
            <person name="Askin M."/>
            <person name="Barry K."/>
            <person name="Battaglia E."/>
            <person name="Bayram O."/>
            <person name="Benocci T."/>
            <person name="Braus-Stromeyer S.A."/>
            <person name="Caldana C."/>
            <person name="Canovas D."/>
            <person name="Cerqueira G.C."/>
            <person name="Chen F."/>
            <person name="Chen W."/>
            <person name="Choi C."/>
            <person name="Clum A."/>
            <person name="Dos Santos R.A."/>
            <person name="Damasio A.R."/>
            <person name="Diallinas G."/>
            <person name="Emri T."/>
            <person name="Fekete E."/>
            <person name="Flipphi M."/>
            <person name="Freyberg S."/>
            <person name="Gallo A."/>
            <person name="Gournas C."/>
            <person name="Habgood R."/>
            <person name="Hainaut M."/>
            <person name="Harispe M.L."/>
            <person name="Henrissat B."/>
            <person name="Hilden K.S."/>
            <person name="Hope R."/>
            <person name="Hossain A."/>
            <person name="Karabika E."/>
            <person name="Karaffa L."/>
            <person name="Karanyi Z."/>
            <person name="Krasevec N."/>
            <person name="Kuo A."/>
            <person name="Kusch H."/>
            <person name="LaButti K."/>
            <person name="Lagendijk E.L."/>
            <person name="Lapidus A."/>
            <person name="Levasseur A."/>
            <person name="Lindquist E."/>
            <person name="Lipzen A."/>
            <person name="Logrieco A.F."/>
            <person name="MacCabe A."/>
            <person name="Maekelae M.R."/>
            <person name="Malavazi I."/>
            <person name="Melin P."/>
            <person name="Meyer V."/>
            <person name="Mielnichuk N."/>
            <person name="Miskei M."/>
            <person name="Molnar A.P."/>
            <person name="Mule G."/>
            <person name="Ngan C.Y."/>
            <person name="Orejas M."/>
            <person name="Orosz E."/>
            <person name="Ouedraogo J.P."/>
            <person name="Overkamp K.M."/>
            <person name="Park H.-S."/>
            <person name="Perrone G."/>
            <person name="Piumi F."/>
            <person name="Punt P.J."/>
            <person name="Ram A.F."/>
            <person name="Ramon A."/>
            <person name="Rauscher S."/>
            <person name="Record E."/>
            <person name="Riano-Pachon D.M."/>
            <person name="Robert V."/>
            <person name="Roehrig J."/>
            <person name="Ruller R."/>
            <person name="Salamov A."/>
            <person name="Salih N.S."/>
            <person name="Samson R.A."/>
            <person name="Sandor E."/>
            <person name="Sanguinetti M."/>
            <person name="Schuetze T."/>
            <person name="Sepcic K."/>
            <person name="Shelest E."/>
            <person name="Sherlock G."/>
            <person name="Sophianopoulou V."/>
            <person name="Squina F.M."/>
            <person name="Sun H."/>
            <person name="Susca A."/>
            <person name="Todd R.B."/>
            <person name="Tsang A."/>
            <person name="Unkles S.E."/>
            <person name="van de Wiele N."/>
            <person name="van Rossen-Uffink D."/>
            <person name="Oliveira J.V."/>
            <person name="Vesth T.C."/>
            <person name="Visser J."/>
            <person name="Yu J.-H."/>
            <person name="Zhou M."/>
            <person name="Andersen M.R."/>
            <person name="Archer D.B."/>
            <person name="Baker S.E."/>
            <person name="Benoit I."/>
            <person name="Brakhage A.A."/>
            <person name="Braus G.H."/>
            <person name="Fischer R."/>
            <person name="Frisvad J.C."/>
            <person name="Goldman G.H."/>
            <person name="Houbraken J."/>
            <person name="Oakley B."/>
            <person name="Pocsi I."/>
            <person name="Scazzocchio C."/>
            <person name="Seiboth B."/>
            <person name="vanKuyk P.A."/>
            <person name="Wortman J."/>
            <person name="Dyer P.S."/>
            <person name="Grigoriev I.V."/>
        </authorList>
    </citation>
    <scope>NUCLEOTIDE SEQUENCE [LARGE SCALE GENOMIC DNA]</scope>
    <source>
        <strain evidence="12">CBS 506.65</strain>
    </source>
</reference>
<dbReference type="CDD" id="cd04661">
    <property type="entry name" value="NUDIX_MRP_L46"/>
    <property type="match status" value="1"/>
</dbReference>
<dbReference type="GO" id="GO:0000289">
    <property type="term" value="P:nuclear-transcribed mRNA poly(A) tail shortening"/>
    <property type="evidence" value="ECO:0007669"/>
    <property type="project" value="TreeGrafter"/>
</dbReference>
<accession>A0A1L9SIP1</accession>
<evidence type="ECO:0000313" key="11">
    <source>
        <dbReference type="EMBL" id="OJJ47017.1"/>
    </source>
</evidence>
<organism evidence="11 12">
    <name type="scientific">Penicilliopsis zonata CBS 506.65</name>
    <dbReference type="NCBI Taxonomy" id="1073090"/>
    <lineage>
        <taxon>Eukaryota</taxon>
        <taxon>Fungi</taxon>
        <taxon>Dikarya</taxon>
        <taxon>Ascomycota</taxon>
        <taxon>Pezizomycotina</taxon>
        <taxon>Eurotiomycetes</taxon>
        <taxon>Eurotiomycetidae</taxon>
        <taxon>Eurotiales</taxon>
        <taxon>Aspergillaceae</taxon>
        <taxon>Penicilliopsis</taxon>
    </lineage>
</organism>
<dbReference type="Pfam" id="PF04857">
    <property type="entry name" value="CAF1"/>
    <property type="match status" value="1"/>
</dbReference>
<comment type="similarity">
    <text evidence="3">Belongs to the mitochondrion-specific ribosomal protein mL46 family.</text>
</comment>